<dbReference type="Pfam" id="PF01593">
    <property type="entry name" value="Amino_oxidase"/>
    <property type="match status" value="1"/>
</dbReference>
<evidence type="ECO:0000313" key="3">
    <source>
        <dbReference type="Proteomes" id="UP000179237"/>
    </source>
</evidence>
<dbReference type="InterPro" id="IPR050464">
    <property type="entry name" value="Zeta_carotene_desat/Oxidored"/>
</dbReference>
<evidence type="ECO:0000259" key="1">
    <source>
        <dbReference type="Pfam" id="PF01593"/>
    </source>
</evidence>
<dbReference type="PANTHER" id="PTHR42923">
    <property type="entry name" value="PROTOPORPHYRINOGEN OXIDASE"/>
    <property type="match status" value="1"/>
</dbReference>
<dbReference type="Proteomes" id="UP000179237">
    <property type="component" value="Unassembled WGS sequence"/>
</dbReference>
<dbReference type="NCBIfam" id="NF005560">
    <property type="entry name" value="PRK07233.1"/>
    <property type="match status" value="1"/>
</dbReference>
<comment type="caution">
    <text evidence="2">The sequence shown here is derived from an EMBL/GenBank/DDBJ whole genome shotgun (WGS) entry which is preliminary data.</text>
</comment>
<dbReference type="EMBL" id="MFAQ01000037">
    <property type="protein sequence ID" value="OGD82861.1"/>
    <property type="molecule type" value="Genomic_DNA"/>
</dbReference>
<dbReference type="AlphaFoldDB" id="A0A1F5FTB5"/>
<feature type="domain" description="Amine oxidase" evidence="1">
    <location>
        <begin position="10"/>
        <end position="398"/>
    </location>
</feature>
<accession>A0A1F5FTB5</accession>
<protein>
    <recommendedName>
        <fullName evidence="1">Amine oxidase domain-containing protein</fullName>
    </recommendedName>
</protein>
<dbReference type="SUPFAM" id="SSF51905">
    <property type="entry name" value="FAD/NAD(P)-binding domain"/>
    <property type="match status" value="1"/>
</dbReference>
<name>A0A1F5FTB5_9BACT</name>
<gene>
    <name evidence="2" type="ORF">A2572_02050</name>
</gene>
<dbReference type="GO" id="GO:0016491">
    <property type="term" value="F:oxidoreductase activity"/>
    <property type="evidence" value="ECO:0007669"/>
    <property type="project" value="InterPro"/>
</dbReference>
<proteinExistence type="predicted"/>
<dbReference type="PRINTS" id="PR00419">
    <property type="entry name" value="ADXRDTASE"/>
</dbReference>
<dbReference type="InterPro" id="IPR002937">
    <property type="entry name" value="Amino_oxidase"/>
</dbReference>
<dbReference type="InterPro" id="IPR036188">
    <property type="entry name" value="FAD/NAD-bd_sf"/>
</dbReference>
<dbReference type="Gene3D" id="3.50.50.60">
    <property type="entry name" value="FAD/NAD(P)-binding domain"/>
    <property type="match status" value="1"/>
</dbReference>
<organism evidence="2 3">
    <name type="scientific">Candidatus Collierbacteria bacterium RIFOXYD1_FULL_40_9</name>
    <dbReference type="NCBI Taxonomy" id="1817731"/>
    <lineage>
        <taxon>Bacteria</taxon>
        <taxon>Candidatus Collieribacteriota</taxon>
    </lineage>
</organism>
<dbReference type="PROSITE" id="PS51257">
    <property type="entry name" value="PROKAR_LIPOPROTEIN"/>
    <property type="match status" value="1"/>
</dbReference>
<dbReference type="PANTHER" id="PTHR42923:SF46">
    <property type="entry name" value="AMINE OXIDASE"/>
    <property type="match status" value="1"/>
</dbReference>
<reference evidence="2 3" key="1">
    <citation type="journal article" date="2016" name="Nat. Commun.">
        <title>Thousands of microbial genomes shed light on interconnected biogeochemical processes in an aquifer system.</title>
        <authorList>
            <person name="Anantharaman K."/>
            <person name="Brown C.T."/>
            <person name="Hug L.A."/>
            <person name="Sharon I."/>
            <person name="Castelle C.J."/>
            <person name="Probst A.J."/>
            <person name="Thomas B.C."/>
            <person name="Singh A."/>
            <person name="Wilkins M.J."/>
            <person name="Karaoz U."/>
            <person name="Brodie E.L."/>
            <person name="Williams K.H."/>
            <person name="Hubbard S.S."/>
            <person name="Banfield J.F."/>
        </authorList>
    </citation>
    <scope>NUCLEOTIDE SEQUENCE [LARGE SCALE GENOMIC DNA]</scope>
</reference>
<evidence type="ECO:0000313" key="2">
    <source>
        <dbReference type="EMBL" id="OGD82861.1"/>
    </source>
</evidence>
<sequence>MKFAVIGSGFTGLACGLELAKSGHEVTIFEKTESLGGLAGGFRQENWNFHLEHFYHHIFANDDQIIGVANEVGCHPVFSSPKTSSFLQGKILQLDSPISVLKFSKLSVLARLRMGFGLFVLKIIKNGLFLEKYKVIDFLPMLIGKEAYDLIWAKLLKAKFGKYTDRVNMAWFWSRVAKRTKALGYFEGGFNSLIEKIADRIVSLGGEIKLNSEFDFGKKSLAKYNRVIVTTPAPVAEKITGMDVMPKIDYLWAQTLVLELEKSFMAEYWLNILEKNWPFLVVVEHTRFVNKREYGNKSILYLGNYLEPDNSQLKMTKEELLALYSSYLKKINPNFSLKWVKKSHLFRANYAQPVFPTNYSEQLKDINKTKNKIWFANMSMVYPYDRGTNYAIEIGKEVAISALRNN</sequence>